<keyword evidence="1" id="KW-0812">Transmembrane</keyword>
<dbReference type="Proteomes" id="UP001519293">
    <property type="component" value="Unassembled WGS sequence"/>
</dbReference>
<reference evidence="2 3" key="1">
    <citation type="submission" date="2021-03" db="EMBL/GenBank/DDBJ databases">
        <title>Genomic Encyclopedia of Type Strains, Phase IV (KMG-IV): sequencing the most valuable type-strain genomes for metagenomic binning, comparative biology and taxonomic classification.</title>
        <authorList>
            <person name="Goeker M."/>
        </authorList>
    </citation>
    <scope>NUCLEOTIDE SEQUENCE [LARGE SCALE GENOMIC DNA]</scope>
    <source>
        <strain evidence="2 3">DSM 26675</strain>
    </source>
</reference>
<name>A0ABS4RK71_9BACI</name>
<accession>A0ABS4RK71</accession>
<proteinExistence type="predicted"/>
<keyword evidence="3" id="KW-1185">Reference proteome</keyword>
<gene>
    <name evidence="2" type="ORF">J2Z40_003925</name>
</gene>
<organism evidence="2 3">
    <name type="scientific">Cytobacillus eiseniae</name>
    <dbReference type="NCBI Taxonomy" id="762947"/>
    <lineage>
        <taxon>Bacteria</taxon>
        <taxon>Bacillati</taxon>
        <taxon>Bacillota</taxon>
        <taxon>Bacilli</taxon>
        <taxon>Bacillales</taxon>
        <taxon>Bacillaceae</taxon>
        <taxon>Cytobacillus</taxon>
    </lineage>
</organism>
<keyword evidence="1" id="KW-0472">Membrane</keyword>
<feature type="transmembrane region" description="Helical" evidence="1">
    <location>
        <begin position="6"/>
        <end position="25"/>
    </location>
</feature>
<comment type="caution">
    <text evidence="2">The sequence shown here is derived from an EMBL/GenBank/DDBJ whole genome shotgun (WGS) entry which is preliminary data.</text>
</comment>
<dbReference type="EMBL" id="JAGIKZ010000042">
    <property type="protein sequence ID" value="MBP2243309.1"/>
    <property type="molecule type" value="Genomic_DNA"/>
</dbReference>
<dbReference type="RefSeq" id="WP_066400229.1">
    <property type="nucleotide sequence ID" value="NZ_JAGIKZ010000042.1"/>
</dbReference>
<evidence type="ECO:0000256" key="1">
    <source>
        <dbReference type="SAM" id="Phobius"/>
    </source>
</evidence>
<evidence type="ECO:0000313" key="3">
    <source>
        <dbReference type="Proteomes" id="UP001519293"/>
    </source>
</evidence>
<sequence length="231" mass="26304">MNILAFLPIILMLIVLALLVTLSIVLKKFVTIKITHWLLFIYVGVLLLSGVVGGLFINDQLSNKEKVNKKVIEQSEDFLYEALQEGKLEELQANYLVSEQHYTNYQNNSLKIESTSSFSPSVYIEKKTTDDGEIEAYLLDKRLFIDGIDFTDKLGASFQYEIINETLTIHPPMERQIKISLIKKEFPINQFAKVKAEAGTIQDGMSVLYLRLPKSLEVIEGTDIYLNYVGE</sequence>
<evidence type="ECO:0000313" key="2">
    <source>
        <dbReference type="EMBL" id="MBP2243309.1"/>
    </source>
</evidence>
<feature type="transmembrane region" description="Helical" evidence="1">
    <location>
        <begin position="37"/>
        <end position="57"/>
    </location>
</feature>
<keyword evidence="1" id="KW-1133">Transmembrane helix</keyword>
<protein>
    <submittedName>
        <fullName evidence="2">Uncharacterized protein</fullName>
    </submittedName>
</protein>